<dbReference type="PANTHER" id="PTHR46797:SF23">
    <property type="entry name" value="HTH-TYPE TRANSCRIPTIONAL REGULATOR SUTR"/>
    <property type="match status" value="1"/>
</dbReference>
<accession>A0A081MZT9</accession>
<evidence type="ECO:0000256" key="1">
    <source>
        <dbReference type="ARBA" id="ARBA00023015"/>
    </source>
</evidence>
<evidence type="ECO:0000313" key="5">
    <source>
        <dbReference type="EMBL" id="KEQ11712.1"/>
    </source>
</evidence>
<keyword evidence="2" id="KW-0238">DNA-binding</keyword>
<dbReference type="EMBL" id="JOKG01000006">
    <property type="protein sequence ID" value="KEQ11712.1"/>
    <property type="molecule type" value="Genomic_DNA"/>
</dbReference>
<dbReference type="CDD" id="cd00093">
    <property type="entry name" value="HTH_XRE"/>
    <property type="match status" value="1"/>
</dbReference>
<dbReference type="AlphaFoldDB" id="A0A081MZT9"/>
<comment type="caution">
    <text evidence="5">The sequence shown here is derived from an EMBL/GenBank/DDBJ whole genome shotgun (WGS) entry which is preliminary data.</text>
</comment>
<keyword evidence="1" id="KW-0805">Transcription regulation</keyword>
<dbReference type="SUPFAM" id="SSF47413">
    <property type="entry name" value="lambda repressor-like DNA-binding domains"/>
    <property type="match status" value="1"/>
</dbReference>
<dbReference type="RefSeq" id="WP_034879461.1">
    <property type="nucleotide sequence ID" value="NZ_JOKG01000006.1"/>
</dbReference>
<dbReference type="GO" id="GO:0003677">
    <property type="term" value="F:DNA binding"/>
    <property type="evidence" value="ECO:0007669"/>
    <property type="project" value="UniProtKB-KW"/>
</dbReference>
<proteinExistence type="predicted"/>
<dbReference type="InterPro" id="IPR010982">
    <property type="entry name" value="Lambda_DNA-bd_dom_sf"/>
</dbReference>
<gene>
    <name evidence="5" type="ORF">GZ77_24700</name>
</gene>
<dbReference type="GO" id="GO:0005829">
    <property type="term" value="C:cytosol"/>
    <property type="evidence" value="ECO:0007669"/>
    <property type="project" value="TreeGrafter"/>
</dbReference>
<reference evidence="5 6" key="1">
    <citation type="submission" date="2014-06" db="EMBL/GenBank/DDBJ databases">
        <title>Whole Genome Sequences of Three Symbiotic Endozoicomonas Bacteria.</title>
        <authorList>
            <person name="Neave M.J."/>
            <person name="Apprill A."/>
            <person name="Voolstra C.R."/>
        </authorList>
    </citation>
    <scope>NUCLEOTIDE SEQUENCE [LARGE SCALE GENOMIC DNA]</scope>
    <source>
        <strain evidence="5 6">LMG 24815</strain>
    </source>
</reference>
<sequence>MQGDPVIRFGKRVRELRDSQAITQDELAHRAGMDRSYVGQIERGEKNITIKGIYKLASALGVRAFQLLD</sequence>
<evidence type="ECO:0000256" key="3">
    <source>
        <dbReference type="ARBA" id="ARBA00023163"/>
    </source>
</evidence>
<keyword evidence="3" id="KW-0804">Transcription</keyword>
<dbReference type="InterPro" id="IPR050807">
    <property type="entry name" value="TransReg_Diox_bact_type"/>
</dbReference>
<keyword evidence="6" id="KW-1185">Reference proteome</keyword>
<dbReference type="eggNOG" id="COG1476">
    <property type="taxonomic scope" value="Bacteria"/>
</dbReference>
<dbReference type="InterPro" id="IPR001387">
    <property type="entry name" value="Cro/C1-type_HTH"/>
</dbReference>
<organism evidence="5 6">
    <name type="scientific">Endozoicomonas montiporae</name>
    <dbReference type="NCBI Taxonomy" id="1027273"/>
    <lineage>
        <taxon>Bacteria</taxon>
        <taxon>Pseudomonadati</taxon>
        <taxon>Pseudomonadota</taxon>
        <taxon>Gammaproteobacteria</taxon>
        <taxon>Oceanospirillales</taxon>
        <taxon>Endozoicomonadaceae</taxon>
        <taxon>Endozoicomonas</taxon>
    </lineage>
</organism>
<feature type="domain" description="HTH cro/C1-type" evidence="4">
    <location>
        <begin position="13"/>
        <end position="68"/>
    </location>
</feature>
<name>A0A081MZT9_9GAMM</name>
<protein>
    <recommendedName>
        <fullName evidence="4">HTH cro/C1-type domain-containing protein</fullName>
    </recommendedName>
</protein>
<dbReference type="Proteomes" id="UP000028006">
    <property type="component" value="Unassembled WGS sequence"/>
</dbReference>
<evidence type="ECO:0000313" key="6">
    <source>
        <dbReference type="Proteomes" id="UP000028006"/>
    </source>
</evidence>
<dbReference type="GO" id="GO:0003700">
    <property type="term" value="F:DNA-binding transcription factor activity"/>
    <property type="evidence" value="ECO:0007669"/>
    <property type="project" value="TreeGrafter"/>
</dbReference>
<dbReference type="SMART" id="SM00530">
    <property type="entry name" value="HTH_XRE"/>
    <property type="match status" value="1"/>
</dbReference>
<dbReference type="PROSITE" id="PS50943">
    <property type="entry name" value="HTH_CROC1"/>
    <property type="match status" value="1"/>
</dbReference>
<dbReference type="PANTHER" id="PTHR46797">
    <property type="entry name" value="HTH-TYPE TRANSCRIPTIONAL REGULATOR"/>
    <property type="match status" value="1"/>
</dbReference>
<evidence type="ECO:0000259" key="4">
    <source>
        <dbReference type="PROSITE" id="PS50943"/>
    </source>
</evidence>
<dbReference type="Gene3D" id="1.10.260.40">
    <property type="entry name" value="lambda repressor-like DNA-binding domains"/>
    <property type="match status" value="1"/>
</dbReference>
<evidence type="ECO:0000256" key="2">
    <source>
        <dbReference type="ARBA" id="ARBA00023125"/>
    </source>
</evidence>
<dbReference type="Pfam" id="PF01381">
    <property type="entry name" value="HTH_3"/>
    <property type="match status" value="1"/>
</dbReference>